<comment type="caution">
    <text evidence="3">The sequence shown here is derived from an EMBL/GenBank/DDBJ whole genome shotgun (WGS) entry which is preliminary data.</text>
</comment>
<dbReference type="InterPro" id="IPR044144">
    <property type="entry name" value="SAF_UxaA/GarD"/>
</dbReference>
<feature type="domain" description="SAF" evidence="2">
    <location>
        <begin position="18"/>
        <end position="94"/>
    </location>
</feature>
<dbReference type="InterPro" id="IPR052172">
    <property type="entry name" value="UxaA_altronate/galactarate_dh"/>
</dbReference>
<keyword evidence="4" id="KW-1185">Reference proteome</keyword>
<evidence type="ECO:0000256" key="1">
    <source>
        <dbReference type="ARBA" id="ARBA00023239"/>
    </source>
</evidence>
<dbReference type="Proteomes" id="UP001589833">
    <property type="component" value="Unassembled WGS sequence"/>
</dbReference>
<dbReference type="Gene3D" id="2.30.130.110">
    <property type="match status" value="1"/>
</dbReference>
<keyword evidence="1" id="KW-0456">Lyase</keyword>
<accession>A0ABV6NMJ9</accession>
<dbReference type="SMART" id="SM00858">
    <property type="entry name" value="SAF"/>
    <property type="match status" value="1"/>
</dbReference>
<evidence type="ECO:0000313" key="3">
    <source>
        <dbReference type="EMBL" id="MFC0561664.1"/>
    </source>
</evidence>
<dbReference type="EMBL" id="JBHLTR010000078">
    <property type="protein sequence ID" value="MFC0561664.1"/>
    <property type="molecule type" value="Genomic_DNA"/>
</dbReference>
<proteinExistence type="predicted"/>
<dbReference type="Pfam" id="PF08666">
    <property type="entry name" value="SAF"/>
    <property type="match status" value="1"/>
</dbReference>
<dbReference type="CDD" id="cd11613">
    <property type="entry name" value="SAF_AH_GD"/>
    <property type="match status" value="1"/>
</dbReference>
<dbReference type="InterPro" id="IPR013974">
    <property type="entry name" value="SAF"/>
</dbReference>
<name>A0ABV6NMJ9_9BACI</name>
<protein>
    <submittedName>
        <fullName evidence="3">UxaA family hydrolase</fullName>
    </submittedName>
</protein>
<sequence>MSKLSNSKFRTIVMRPEDSVAVALQEIAAGIQVEVNVPSKESITILLKETIEFGHKFSIRPIKAGSDIMKYGEVIGRALKNIEEGEHVHVHNLEGTRGRGDKVVTD</sequence>
<keyword evidence="3" id="KW-0378">Hydrolase</keyword>
<dbReference type="GO" id="GO:0016787">
    <property type="term" value="F:hydrolase activity"/>
    <property type="evidence" value="ECO:0007669"/>
    <property type="project" value="UniProtKB-KW"/>
</dbReference>
<evidence type="ECO:0000259" key="2">
    <source>
        <dbReference type="SMART" id="SM00858"/>
    </source>
</evidence>
<organism evidence="3 4">
    <name type="scientific">Halalkalibacter alkalisediminis</name>
    <dbReference type="NCBI Taxonomy" id="935616"/>
    <lineage>
        <taxon>Bacteria</taxon>
        <taxon>Bacillati</taxon>
        <taxon>Bacillota</taxon>
        <taxon>Bacilli</taxon>
        <taxon>Bacillales</taxon>
        <taxon>Bacillaceae</taxon>
        <taxon>Halalkalibacter</taxon>
    </lineage>
</organism>
<gene>
    <name evidence="3" type="ORF">ACFFH4_22530</name>
</gene>
<evidence type="ECO:0000313" key="4">
    <source>
        <dbReference type="Proteomes" id="UP001589833"/>
    </source>
</evidence>
<dbReference type="PANTHER" id="PTHR30536:SF5">
    <property type="entry name" value="ALTRONATE DEHYDRATASE"/>
    <property type="match status" value="1"/>
</dbReference>
<dbReference type="PANTHER" id="PTHR30536">
    <property type="entry name" value="ALTRONATE/GALACTARATE DEHYDRATASE"/>
    <property type="match status" value="1"/>
</dbReference>
<reference evidence="3 4" key="1">
    <citation type="submission" date="2024-09" db="EMBL/GenBank/DDBJ databases">
        <authorList>
            <person name="Sun Q."/>
            <person name="Mori K."/>
        </authorList>
    </citation>
    <scope>NUCLEOTIDE SEQUENCE [LARGE SCALE GENOMIC DNA]</scope>
    <source>
        <strain evidence="3 4">NCAIM B.02301</strain>
    </source>
</reference>
<dbReference type="RefSeq" id="WP_337956405.1">
    <property type="nucleotide sequence ID" value="NZ_JAQQWT010000050.1"/>
</dbReference>